<evidence type="ECO:0000313" key="3">
    <source>
        <dbReference type="WBParaSite" id="PSAMB.scaffold5224size12284.g26128.t1"/>
    </source>
</evidence>
<sequence>MTDRTSIGLSSEPSVADLQSQIKTLTDSLLNHTGVLEDLQGRDVSGTVAKASGSFSGLPGDSWTDFIEKWELVAKAKGLSSQKKFLTLPLYLTGIAFDQYRALNKDDIKSYDDLKAALTGIFSTEAQVQDATRELHQIRQGTTERVNEFAARLRTLSRSSAYKGLQAEALNSILRELFCANLRPEIRGVMSLLGTHPKSFEEAVAMARRFENSEALSMLFKVKAEKKPGKIDSQIYLTETKGRRQPSPNQNYASGTLSGEKRCFLVVGQDICSATADRVIVVVKEDHRGRISMVIRVDKLGEMCLSGKDRITVVLLSRERDVRFIQWRFKVMTMVRNKTRDLLNSMIEM</sequence>
<dbReference type="Proteomes" id="UP000887566">
    <property type="component" value="Unplaced"/>
</dbReference>
<dbReference type="AlphaFoldDB" id="A0A914WUW8"/>
<evidence type="ECO:0000259" key="1">
    <source>
        <dbReference type="Pfam" id="PF03732"/>
    </source>
</evidence>
<name>A0A914WUW8_9BILA</name>
<evidence type="ECO:0000313" key="2">
    <source>
        <dbReference type="Proteomes" id="UP000887566"/>
    </source>
</evidence>
<dbReference type="Pfam" id="PF03732">
    <property type="entry name" value="Retrotrans_gag"/>
    <property type="match status" value="1"/>
</dbReference>
<dbReference type="InterPro" id="IPR005162">
    <property type="entry name" value="Retrotrans_gag_dom"/>
</dbReference>
<reference evidence="3" key="1">
    <citation type="submission" date="2022-11" db="UniProtKB">
        <authorList>
            <consortium name="WormBaseParasite"/>
        </authorList>
    </citation>
    <scope>IDENTIFICATION</scope>
</reference>
<protein>
    <submittedName>
        <fullName evidence="3">Retrotransposon gag domain-containing protein</fullName>
    </submittedName>
</protein>
<keyword evidence="2" id="KW-1185">Reference proteome</keyword>
<feature type="domain" description="Retrotransposon gag" evidence="1">
    <location>
        <begin position="90"/>
        <end position="172"/>
    </location>
</feature>
<dbReference type="PANTHER" id="PTHR33223:SF6">
    <property type="entry name" value="CCHC-TYPE DOMAIN-CONTAINING PROTEIN"/>
    <property type="match status" value="1"/>
</dbReference>
<dbReference type="PANTHER" id="PTHR33223">
    <property type="entry name" value="CCHC-TYPE DOMAIN-CONTAINING PROTEIN"/>
    <property type="match status" value="1"/>
</dbReference>
<proteinExistence type="predicted"/>
<dbReference type="WBParaSite" id="PSAMB.scaffold5224size12284.g26128.t1">
    <property type="protein sequence ID" value="PSAMB.scaffold5224size12284.g26128.t1"/>
    <property type="gene ID" value="PSAMB.scaffold5224size12284.g26128"/>
</dbReference>
<accession>A0A914WUW8</accession>
<organism evidence="2 3">
    <name type="scientific">Plectus sambesii</name>
    <dbReference type="NCBI Taxonomy" id="2011161"/>
    <lineage>
        <taxon>Eukaryota</taxon>
        <taxon>Metazoa</taxon>
        <taxon>Ecdysozoa</taxon>
        <taxon>Nematoda</taxon>
        <taxon>Chromadorea</taxon>
        <taxon>Plectida</taxon>
        <taxon>Plectina</taxon>
        <taxon>Plectoidea</taxon>
        <taxon>Plectidae</taxon>
        <taxon>Plectus</taxon>
    </lineage>
</organism>